<organism evidence="1 2">
    <name type="scientific">Parageobacillus caldoxylosilyticus NBRC 107762</name>
    <dbReference type="NCBI Taxonomy" id="1220594"/>
    <lineage>
        <taxon>Bacteria</taxon>
        <taxon>Bacillati</taxon>
        <taxon>Bacillota</taxon>
        <taxon>Bacilli</taxon>
        <taxon>Bacillales</taxon>
        <taxon>Anoxybacillaceae</taxon>
        <taxon>Saccharococcus</taxon>
    </lineage>
</organism>
<dbReference type="OrthoDB" id="2876840at2"/>
<dbReference type="Proteomes" id="UP000023561">
    <property type="component" value="Unassembled WGS sequence"/>
</dbReference>
<proteinExistence type="predicted"/>
<dbReference type="InterPro" id="IPR020140">
    <property type="entry name" value="Uncharacterised_YusG"/>
</dbReference>
<reference evidence="1 2" key="1">
    <citation type="submission" date="2014-04" db="EMBL/GenBank/DDBJ databases">
        <title>Whole genome shotgun sequence of Geobacillus caldoxylosilyticus NBRC 107762.</title>
        <authorList>
            <person name="Hosoyama A."/>
            <person name="Hosoyama Y."/>
            <person name="Katano-Makiyama Y."/>
            <person name="Tsuchikane K."/>
            <person name="Ohji S."/>
            <person name="Ichikawa N."/>
            <person name="Yamazoe A."/>
            <person name="Fujita N."/>
        </authorList>
    </citation>
    <scope>NUCLEOTIDE SEQUENCE [LARGE SCALE GENOMIC DNA]</scope>
    <source>
        <strain evidence="1 2">NBRC 107762</strain>
    </source>
</reference>
<name>A0A023DFH8_9BACL</name>
<keyword evidence="2" id="KW-1185">Reference proteome</keyword>
<dbReference type="AlphaFoldDB" id="A0A023DFH8"/>
<evidence type="ECO:0008006" key="3">
    <source>
        <dbReference type="Google" id="ProtNLM"/>
    </source>
</evidence>
<protein>
    <recommendedName>
        <fullName evidence="3">DUF2553 domain-containing protein</fullName>
    </recommendedName>
</protein>
<evidence type="ECO:0000313" key="2">
    <source>
        <dbReference type="Proteomes" id="UP000023561"/>
    </source>
</evidence>
<accession>A0A023DFH8</accession>
<gene>
    <name evidence="1" type="ORF">GCA01S_026_00320</name>
</gene>
<dbReference type="Pfam" id="PF10830">
    <property type="entry name" value="DUF2553"/>
    <property type="match status" value="1"/>
</dbReference>
<dbReference type="EMBL" id="BAWO01000026">
    <property type="protein sequence ID" value="GAJ39786.1"/>
    <property type="molecule type" value="Genomic_DNA"/>
</dbReference>
<sequence>MALETRQVNITDRVIGKINGDSVELYVGNEQIGHLPFSQSSHLLQLKSGYEQKNGQIYKEMTVTVEPDQKYVDCDGEAGWC</sequence>
<comment type="caution">
    <text evidence="1">The sequence shown here is derived from an EMBL/GenBank/DDBJ whole genome shotgun (WGS) entry which is preliminary data.</text>
</comment>
<evidence type="ECO:0000313" key="1">
    <source>
        <dbReference type="EMBL" id="GAJ39786.1"/>
    </source>
</evidence>
<dbReference type="RefSeq" id="WP_042409059.1">
    <property type="nucleotide sequence ID" value="NZ_BAWO01000026.1"/>
</dbReference>